<dbReference type="PANTHER" id="PTHR47765">
    <property type="entry name" value="3'-5' EXONUCLEASE DOMAIN-CONTAINING PROTEIN"/>
    <property type="match status" value="1"/>
</dbReference>
<proteinExistence type="predicted"/>
<evidence type="ECO:0000259" key="2">
    <source>
        <dbReference type="Pfam" id="PF01612"/>
    </source>
</evidence>
<dbReference type="Pfam" id="PF01612">
    <property type="entry name" value="DNA_pol_A_exo1"/>
    <property type="match status" value="1"/>
</dbReference>
<dbReference type="AlphaFoldDB" id="A0A8K1CCN9"/>
<dbReference type="OrthoDB" id="10261556at2759"/>
<gene>
    <name evidence="3" type="ORF">Poli38472_000422</name>
</gene>
<dbReference type="Proteomes" id="UP000794436">
    <property type="component" value="Unassembled WGS sequence"/>
</dbReference>
<evidence type="ECO:0000313" key="4">
    <source>
        <dbReference type="Proteomes" id="UP000794436"/>
    </source>
</evidence>
<evidence type="ECO:0000313" key="3">
    <source>
        <dbReference type="EMBL" id="TMW60380.1"/>
    </source>
</evidence>
<feature type="region of interest" description="Disordered" evidence="1">
    <location>
        <begin position="200"/>
        <end position="235"/>
    </location>
</feature>
<reference evidence="3" key="1">
    <citation type="submission" date="2019-03" db="EMBL/GenBank/DDBJ databases">
        <title>Long read genome sequence of the mycoparasitic Pythium oligandrum ATCC 38472 isolated from sugarbeet rhizosphere.</title>
        <authorList>
            <person name="Gaulin E."/>
        </authorList>
    </citation>
    <scope>NUCLEOTIDE SEQUENCE</scope>
    <source>
        <strain evidence="3">ATCC 38472_TT</strain>
    </source>
</reference>
<dbReference type="GO" id="GO:0003676">
    <property type="term" value="F:nucleic acid binding"/>
    <property type="evidence" value="ECO:0007669"/>
    <property type="project" value="InterPro"/>
</dbReference>
<dbReference type="InterPro" id="IPR052408">
    <property type="entry name" value="Exonuclease_MUT-7-like"/>
</dbReference>
<dbReference type="InterPro" id="IPR012337">
    <property type="entry name" value="RNaseH-like_sf"/>
</dbReference>
<evidence type="ECO:0000256" key="1">
    <source>
        <dbReference type="SAM" id="MobiDB-lite"/>
    </source>
</evidence>
<dbReference type="Gene3D" id="3.30.420.10">
    <property type="entry name" value="Ribonuclease H-like superfamily/Ribonuclease H"/>
    <property type="match status" value="1"/>
</dbReference>
<dbReference type="GO" id="GO:0008408">
    <property type="term" value="F:3'-5' exonuclease activity"/>
    <property type="evidence" value="ECO:0007669"/>
    <property type="project" value="InterPro"/>
</dbReference>
<name>A0A8K1CCN9_PYTOL</name>
<feature type="domain" description="3'-5' exonuclease" evidence="2">
    <location>
        <begin position="255"/>
        <end position="314"/>
    </location>
</feature>
<organism evidence="3 4">
    <name type="scientific">Pythium oligandrum</name>
    <name type="common">Mycoparasitic fungus</name>
    <dbReference type="NCBI Taxonomy" id="41045"/>
    <lineage>
        <taxon>Eukaryota</taxon>
        <taxon>Sar</taxon>
        <taxon>Stramenopiles</taxon>
        <taxon>Oomycota</taxon>
        <taxon>Peronosporomycetes</taxon>
        <taxon>Pythiales</taxon>
        <taxon>Pythiaceae</taxon>
        <taxon>Pythium</taxon>
    </lineage>
</organism>
<sequence length="351" mass="40071">MHEARAMFRQNAGHVLVMDTTVSLIIYVKHYPEHQRDWITALLRGRTADKLTKKRIALFKLDEAEFPDYVESEVSTALLRAQRKLRNALTKTQGDAALRLYVTRFLIERKGPFDPITRLFVHRADLASQFPHVDAFLSVSALIGDENIVFMDFREGLDVVASELAQADFVGFDFVRCLVDMQALTKKIDNHNARLLEATQQLESTNNAEDTKEDGEVVGNEAKEGEQEETVVVVESARKKQKSWRKDRKQQRPTDASQTVSLATLAEQYLGKPLDKRSRLSDWERRPLTRAQLHYAALDAYALVAIYKKMQEQVSSEVFERFVRQLTKKEQGRQRAADAAASAIITSETMR</sequence>
<dbReference type="InterPro" id="IPR036397">
    <property type="entry name" value="RNaseH_sf"/>
</dbReference>
<dbReference type="EMBL" id="SPLM01000108">
    <property type="protein sequence ID" value="TMW60380.1"/>
    <property type="molecule type" value="Genomic_DNA"/>
</dbReference>
<dbReference type="SUPFAM" id="SSF53098">
    <property type="entry name" value="Ribonuclease H-like"/>
    <property type="match status" value="1"/>
</dbReference>
<dbReference type="GO" id="GO:0006139">
    <property type="term" value="P:nucleobase-containing compound metabolic process"/>
    <property type="evidence" value="ECO:0007669"/>
    <property type="project" value="InterPro"/>
</dbReference>
<accession>A0A8K1CCN9</accession>
<comment type="caution">
    <text evidence="3">The sequence shown here is derived from an EMBL/GenBank/DDBJ whole genome shotgun (WGS) entry which is preliminary data.</text>
</comment>
<protein>
    <recommendedName>
        <fullName evidence="2">3'-5' exonuclease domain-containing protein</fullName>
    </recommendedName>
</protein>
<dbReference type="InterPro" id="IPR002562">
    <property type="entry name" value="3'-5'_exonuclease_dom"/>
</dbReference>
<dbReference type="PANTHER" id="PTHR47765:SF2">
    <property type="entry name" value="EXONUCLEASE MUT-7 HOMOLOG"/>
    <property type="match status" value="1"/>
</dbReference>
<keyword evidence="4" id="KW-1185">Reference proteome</keyword>